<dbReference type="AlphaFoldDB" id="A0A645HK90"/>
<accession>A0A645HK90</accession>
<comment type="caution">
    <text evidence="2">The sequence shown here is derived from an EMBL/GenBank/DDBJ whole genome shotgun (WGS) entry which is preliminary data.</text>
</comment>
<evidence type="ECO:0000256" key="1">
    <source>
        <dbReference type="SAM" id="MobiDB-lite"/>
    </source>
</evidence>
<reference evidence="2" key="1">
    <citation type="submission" date="2019-08" db="EMBL/GenBank/DDBJ databases">
        <authorList>
            <person name="Kucharzyk K."/>
            <person name="Murdoch R.W."/>
            <person name="Higgins S."/>
            <person name="Loffler F."/>
        </authorList>
    </citation>
    <scope>NUCLEOTIDE SEQUENCE</scope>
</reference>
<name>A0A645HK90_9ZZZZ</name>
<sequence length="119" mass="13064">MRDHQADQGQIAGDGDCAARKQGDQDDQDGPDQIGPLPHADRRFLAQAQHRQLAAEHQAQQQRQSDDRGDAQNVPVHTHQAAGSPHRNVLGNAEPDRNPVRDGLEKERDGCPDQDQVQG</sequence>
<feature type="region of interest" description="Disordered" evidence="1">
    <location>
        <begin position="1"/>
        <end position="119"/>
    </location>
</feature>
<gene>
    <name evidence="2" type="ORF">SDC9_186935</name>
</gene>
<protein>
    <submittedName>
        <fullName evidence="2">Uncharacterized protein</fullName>
    </submittedName>
</protein>
<evidence type="ECO:0000313" key="2">
    <source>
        <dbReference type="EMBL" id="MPN39407.1"/>
    </source>
</evidence>
<organism evidence="2">
    <name type="scientific">bioreactor metagenome</name>
    <dbReference type="NCBI Taxonomy" id="1076179"/>
    <lineage>
        <taxon>unclassified sequences</taxon>
        <taxon>metagenomes</taxon>
        <taxon>ecological metagenomes</taxon>
    </lineage>
</organism>
<feature type="compositionally biased region" description="Basic and acidic residues" evidence="1">
    <location>
        <begin position="94"/>
        <end position="111"/>
    </location>
</feature>
<proteinExistence type="predicted"/>
<dbReference type="EMBL" id="VSSQ01095193">
    <property type="protein sequence ID" value="MPN39407.1"/>
    <property type="molecule type" value="Genomic_DNA"/>
</dbReference>